<dbReference type="RefSeq" id="WP_204981080.1">
    <property type="nucleotide sequence ID" value="NZ_JBHTII010000001.1"/>
</dbReference>
<evidence type="ECO:0000259" key="7">
    <source>
        <dbReference type="Pfam" id="PF13396"/>
    </source>
</evidence>
<dbReference type="Pfam" id="PF13396">
    <property type="entry name" value="PLDc_N"/>
    <property type="match status" value="1"/>
</dbReference>
<keyword evidence="2" id="KW-1003">Cell membrane</keyword>
<organism evidence="8 9">
    <name type="scientific">Microbacterium insulae</name>
    <dbReference type="NCBI Taxonomy" id="483014"/>
    <lineage>
        <taxon>Bacteria</taxon>
        <taxon>Bacillati</taxon>
        <taxon>Actinomycetota</taxon>
        <taxon>Actinomycetes</taxon>
        <taxon>Micrococcales</taxon>
        <taxon>Microbacteriaceae</taxon>
        <taxon>Microbacterium</taxon>
    </lineage>
</organism>
<evidence type="ECO:0000256" key="5">
    <source>
        <dbReference type="ARBA" id="ARBA00023136"/>
    </source>
</evidence>
<accession>A0ABW3AGD9</accession>
<feature type="domain" description="Cardiolipin synthase N-terminal" evidence="7">
    <location>
        <begin position="25"/>
        <end position="69"/>
    </location>
</feature>
<comment type="subcellular location">
    <subcellularLocation>
        <location evidence="1">Cell membrane</location>
        <topology evidence="1">Multi-pass membrane protein</topology>
    </subcellularLocation>
</comment>
<keyword evidence="4 6" id="KW-1133">Transmembrane helix</keyword>
<dbReference type="EMBL" id="JBHTII010000001">
    <property type="protein sequence ID" value="MFD0789811.1"/>
    <property type="molecule type" value="Genomic_DNA"/>
</dbReference>
<evidence type="ECO:0000256" key="2">
    <source>
        <dbReference type="ARBA" id="ARBA00022475"/>
    </source>
</evidence>
<proteinExistence type="predicted"/>
<gene>
    <name evidence="8" type="ORF">ACFQ0P_05325</name>
</gene>
<dbReference type="Proteomes" id="UP001597055">
    <property type="component" value="Unassembled WGS sequence"/>
</dbReference>
<evidence type="ECO:0000256" key="3">
    <source>
        <dbReference type="ARBA" id="ARBA00022692"/>
    </source>
</evidence>
<evidence type="ECO:0000256" key="1">
    <source>
        <dbReference type="ARBA" id="ARBA00004651"/>
    </source>
</evidence>
<evidence type="ECO:0000313" key="8">
    <source>
        <dbReference type="EMBL" id="MFD0789811.1"/>
    </source>
</evidence>
<keyword evidence="3 6" id="KW-0812">Transmembrane</keyword>
<evidence type="ECO:0000256" key="4">
    <source>
        <dbReference type="ARBA" id="ARBA00022989"/>
    </source>
</evidence>
<comment type="caution">
    <text evidence="8">The sequence shown here is derived from an EMBL/GenBank/DDBJ whole genome shotgun (WGS) entry which is preliminary data.</text>
</comment>
<keyword evidence="9" id="KW-1185">Reference proteome</keyword>
<keyword evidence="5 6" id="KW-0472">Membrane</keyword>
<evidence type="ECO:0000313" key="9">
    <source>
        <dbReference type="Proteomes" id="UP001597055"/>
    </source>
</evidence>
<evidence type="ECO:0000256" key="6">
    <source>
        <dbReference type="SAM" id="Phobius"/>
    </source>
</evidence>
<reference evidence="9" key="1">
    <citation type="journal article" date="2019" name="Int. J. Syst. Evol. Microbiol.">
        <title>The Global Catalogue of Microorganisms (GCM) 10K type strain sequencing project: providing services to taxonomists for standard genome sequencing and annotation.</title>
        <authorList>
            <consortium name="The Broad Institute Genomics Platform"/>
            <consortium name="The Broad Institute Genome Sequencing Center for Infectious Disease"/>
            <person name="Wu L."/>
            <person name="Ma J."/>
        </authorList>
    </citation>
    <scope>NUCLEOTIDE SEQUENCE [LARGE SCALE GENOMIC DNA]</scope>
    <source>
        <strain evidence="9">CCUG 54523</strain>
    </source>
</reference>
<protein>
    <submittedName>
        <fullName evidence="8">PLDc N-terminal domain-containing protein</fullName>
    </submittedName>
</protein>
<dbReference type="InterPro" id="IPR027379">
    <property type="entry name" value="CLS_N"/>
</dbReference>
<name>A0ABW3AGD9_9MICO</name>
<sequence>MDEHNPLIPAGYDIAWSVVAAAVVALAIVALISLARSSERLTSAQALIWVLVVLFVPVLGSIAWIAVGRRTASVAISDEPSSRRFHGS</sequence>
<feature type="transmembrane region" description="Helical" evidence="6">
    <location>
        <begin position="14"/>
        <end position="34"/>
    </location>
</feature>
<feature type="transmembrane region" description="Helical" evidence="6">
    <location>
        <begin position="46"/>
        <end position="67"/>
    </location>
</feature>